<evidence type="ECO:0000313" key="1">
    <source>
        <dbReference type="EMBL" id="MBK1791098.1"/>
    </source>
</evidence>
<comment type="caution">
    <text evidence="1">The sequence shown here is derived from an EMBL/GenBank/DDBJ whole genome shotgun (WGS) entry which is preliminary data.</text>
</comment>
<gene>
    <name evidence="1" type="ORF">JIN82_08035</name>
</gene>
<name>A0A8J7MEL9_9BACT</name>
<sequence>MNAQLGPDDGLNIARYTSVNMLDLIIYGDNMKLDAKAITRWRQKDDFFVWELDVKKPGVYYIVGDFACPSGDARIKVLVKGSDEQRWLAVNQTKTWGSAHAKSSFVRVRFQQAGRKEIEFHPGFPWKPVNVCGLALYHGEVEPKRTALAVKVVKSP</sequence>
<dbReference type="RefSeq" id="WP_200311112.1">
    <property type="nucleotide sequence ID" value="NZ_JAENIM010000039.1"/>
</dbReference>
<dbReference type="Gene3D" id="2.60.120.260">
    <property type="entry name" value="Galactose-binding domain-like"/>
    <property type="match status" value="1"/>
</dbReference>
<keyword evidence="2" id="KW-1185">Reference proteome</keyword>
<accession>A0A8J7MEL9</accession>
<proteinExistence type="predicted"/>
<organism evidence="1 2">
    <name type="scientific">Persicirhabdus sediminis</name>
    <dbReference type="NCBI Taxonomy" id="454144"/>
    <lineage>
        <taxon>Bacteria</taxon>
        <taxon>Pseudomonadati</taxon>
        <taxon>Verrucomicrobiota</taxon>
        <taxon>Verrucomicrobiia</taxon>
        <taxon>Verrucomicrobiales</taxon>
        <taxon>Verrucomicrobiaceae</taxon>
        <taxon>Persicirhabdus</taxon>
    </lineage>
</organism>
<dbReference type="AlphaFoldDB" id="A0A8J7MEL9"/>
<dbReference type="Proteomes" id="UP000624703">
    <property type="component" value="Unassembled WGS sequence"/>
</dbReference>
<dbReference type="EMBL" id="JAENIM010000039">
    <property type="protein sequence ID" value="MBK1791098.1"/>
    <property type="molecule type" value="Genomic_DNA"/>
</dbReference>
<protein>
    <submittedName>
        <fullName evidence="1">Uncharacterized protein</fullName>
    </submittedName>
</protein>
<evidence type="ECO:0000313" key="2">
    <source>
        <dbReference type="Proteomes" id="UP000624703"/>
    </source>
</evidence>
<reference evidence="1" key="1">
    <citation type="submission" date="2021-01" db="EMBL/GenBank/DDBJ databases">
        <title>Modified the classification status of verrucomicrobia.</title>
        <authorList>
            <person name="Feng X."/>
        </authorList>
    </citation>
    <scope>NUCLEOTIDE SEQUENCE</scope>
    <source>
        <strain evidence="1">_KCTC 22039</strain>
    </source>
</reference>